<sequence length="49" mass="5255">MVPFSQSNLTAEVAPLKDILIMKVSIKDPEDSKASPGGTIEEFSQNSCT</sequence>
<evidence type="ECO:0000313" key="2">
    <source>
        <dbReference type="EMBL" id="RKF57910.1"/>
    </source>
</evidence>
<dbReference type="EMBL" id="MCBQ01018548">
    <property type="protein sequence ID" value="RKF57910.1"/>
    <property type="molecule type" value="Genomic_DNA"/>
</dbReference>
<dbReference type="Proteomes" id="UP000283383">
    <property type="component" value="Unassembled WGS sequence"/>
</dbReference>
<reference evidence="2 3" key="1">
    <citation type="journal article" date="2018" name="BMC Genomics">
        <title>Comparative genome analyses reveal sequence features reflecting distinct modes of host-adaptation between dicot and monocot powdery mildew.</title>
        <authorList>
            <person name="Wu Y."/>
            <person name="Ma X."/>
            <person name="Pan Z."/>
            <person name="Kale S.D."/>
            <person name="Song Y."/>
            <person name="King H."/>
            <person name="Zhang Q."/>
            <person name="Presley C."/>
            <person name="Deng X."/>
            <person name="Wei C.I."/>
            <person name="Xiao S."/>
        </authorList>
    </citation>
    <scope>NUCLEOTIDE SEQUENCE [LARGE SCALE GENOMIC DNA]</scope>
    <source>
        <strain evidence="2">UMSG3</strain>
    </source>
</reference>
<protein>
    <submittedName>
        <fullName evidence="2">Uncharacterized protein</fullName>
    </submittedName>
</protein>
<comment type="caution">
    <text evidence="2">The sequence shown here is derived from an EMBL/GenBank/DDBJ whole genome shotgun (WGS) entry which is preliminary data.</text>
</comment>
<organism evidence="2 3">
    <name type="scientific">Golovinomyces cichoracearum</name>
    <dbReference type="NCBI Taxonomy" id="62708"/>
    <lineage>
        <taxon>Eukaryota</taxon>
        <taxon>Fungi</taxon>
        <taxon>Dikarya</taxon>
        <taxon>Ascomycota</taxon>
        <taxon>Pezizomycotina</taxon>
        <taxon>Leotiomycetes</taxon>
        <taxon>Erysiphales</taxon>
        <taxon>Erysiphaceae</taxon>
        <taxon>Golovinomyces</taxon>
    </lineage>
</organism>
<evidence type="ECO:0000313" key="3">
    <source>
        <dbReference type="Proteomes" id="UP000283383"/>
    </source>
</evidence>
<proteinExistence type="predicted"/>
<accession>A0A420HKG0</accession>
<gene>
    <name evidence="2" type="ORF">GcM3_185032</name>
</gene>
<evidence type="ECO:0000256" key="1">
    <source>
        <dbReference type="SAM" id="MobiDB-lite"/>
    </source>
</evidence>
<keyword evidence="3" id="KW-1185">Reference proteome</keyword>
<name>A0A420HKG0_9PEZI</name>
<dbReference type="AlphaFoldDB" id="A0A420HKG0"/>
<feature type="region of interest" description="Disordered" evidence="1">
    <location>
        <begin position="27"/>
        <end position="49"/>
    </location>
</feature>